<feature type="compositionally biased region" description="Basic and acidic residues" evidence="1">
    <location>
        <begin position="486"/>
        <end position="495"/>
    </location>
</feature>
<sequence>MPPPPSLAGPFPSPSTQEMRNETRKRAGLSSKTSRKVDSTSTAPSKPAQAGSSVESATSQQQVQQDESHVKSKSLQTAASSSGSDEEDEKEGERGKGVGPSSAASRAETDAEDSNASDVEVPLERVEVEEPSVFAKYLEQIIKPFVEASIKSTAETRELLGLWVIAQRLEAIREPKKFELHESDNGQVELVKRYDWTSPSWDESLLEETTLTIETEEFVVARGAIAFLFLLLTAPHWRSMYEEASKAANLAVWRAKASDLAIPGSLSEVQLPCCYILLGLRPYCGMTVRSGEALVEEHELFCVSRKMEEARKLLDFSKWQCFASYVPPAEFANDFASLMLYFIEHLSITAIDATRYGVNCNAFDNAAHEHIITAQELKALVDWVLDDLSPRDSSNRGPDLNTAYFKAQHEKLKLIAPLKASTMFVIFQGARWQWHTRRFLNDANVDPTIWPSRCLPLRLQSAKEARKAARQEHKDTKDVGIPGWKEGGKLQYEMKKQKRSASNLDEDDASSSTGSSAGPANGHTTNYADDRRYDSLGRPLKGRKRGKQSKVLPADPDWLKKARGK</sequence>
<evidence type="ECO:0000313" key="2">
    <source>
        <dbReference type="EMBL" id="POY74911.1"/>
    </source>
</evidence>
<reference evidence="2 3" key="1">
    <citation type="journal article" date="2018" name="Front. Microbiol.">
        <title>Prospects for Fungal Bioremediation of Acidic Radioactive Waste Sites: Characterization and Genome Sequence of Rhodotorula taiwanensis MD1149.</title>
        <authorList>
            <person name="Tkavc R."/>
            <person name="Matrosova V.Y."/>
            <person name="Grichenko O.E."/>
            <person name="Gostincar C."/>
            <person name="Volpe R.P."/>
            <person name="Klimenkova P."/>
            <person name="Gaidamakova E.K."/>
            <person name="Zhou C.E."/>
            <person name="Stewart B.J."/>
            <person name="Lyman M.G."/>
            <person name="Malfatti S.A."/>
            <person name="Rubinfeld B."/>
            <person name="Courtot M."/>
            <person name="Singh J."/>
            <person name="Dalgard C.L."/>
            <person name="Hamilton T."/>
            <person name="Frey K.G."/>
            <person name="Gunde-Cimerman N."/>
            <person name="Dugan L."/>
            <person name="Daly M.J."/>
        </authorList>
    </citation>
    <scope>NUCLEOTIDE SEQUENCE [LARGE SCALE GENOMIC DNA]</scope>
    <source>
        <strain evidence="2 3">MD1149</strain>
    </source>
</reference>
<dbReference type="OrthoDB" id="10363475at2759"/>
<proteinExistence type="predicted"/>
<feature type="compositionally biased region" description="Pro residues" evidence="1">
    <location>
        <begin position="1"/>
        <end position="13"/>
    </location>
</feature>
<keyword evidence="3" id="KW-1185">Reference proteome</keyword>
<evidence type="ECO:0000256" key="1">
    <source>
        <dbReference type="SAM" id="MobiDB-lite"/>
    </source>
</evidence>
<dbReference type="EMBL" id="PJQD01000020">
    <property type="protein sequence ID" value="POY74911.1"/>
    <property type="molecule type" value="Genomic_DNA"/>
</dbReference>
<feature type="compositionally biased region" description="Low complexity" evidence="1">
    <location>
        <begin position="510"/>
        <end position="522"/>
    </location>
</feature>
<organism evidence="2 3">
    <name type="scientific">Rhodotorula taiwanensis</name>
    <dbReference type="NCBI Taxonomy" id="741276"/>
    <lineage>
        <taxon>Eukaryota</taxon>
        <taxon>Fungi</taxon>
        <taxon>Dikarya</taxon>
        <taxon>Basidiomycota</taxon>
        <taxon>Pucciniomycotina</taxon>
        <taxon>Microbotryomycetes</taxon>
        <taxon>Sporidiobolales</taxon>
        <taxon>Sporidiobolaceae</taxon>
        <taxon>Rhodotorula</taxon>
    </lineage>
</organism>
<dbReference type="AlphaFoldDB" id="A0A2S5BDT9"/>
<feature type="region of interest" description="Disordered" evidence="1">
    <location>
        <begin position="465"/>
        <end position="565"/>
    </location>
</feature>
<evidence type="ECO:0000313" key="3">
    <source>
        <dbReference type="Proteomes" id="UP000237144"/>
    </source>
</evidence>
<accession>A0A2S5BDT9</accession>
<comment type="caution">
    <text evidence="2">The sequence shown here is derived from an EMBL/GenBank/DDBJ whole genome shotgun (WGS) entry which is preliminary data.</text>
</comment>
<feature type="compositionally biased region" description="Basic and acidic residues" evidence="1">
    <location>
        <begin position="465"/>
        <end position="478"/>
    </location>
</feature>
<protein>
    <submittedName>
        <fullName evidence="2">Uncharacterized protein</fullName>
    </submittedName>
</protein>
<feature type="compositionally biased region" description="Polar residues" evidence="1">
    <location>
        <begin position="39"/>
        <end position="65"/>
    </location>
</feature>
<dbReference type="Proteomes" id="UP000237144">
    <property type="component" value="Unassembled WGS sequence"/>
</dbReference>
<name>A0A2S5BDT9_9BASI</name>
<feature type="region of interest" description="Disordered" evidence="1">
    <location>
        <begin position="1"/>
        <end position="122"/>
    </location>
</feature>
<gene>
    <name evidence="2" type="ORF">BMF94_1887</name>
</gene>